<keyword evidence="3" id="KW-1185">Reference proteome</keyword>
<sequence length="107" mass="12786">MVEEPLKMKKKDQISFDEQEALRLQAEFNKEDRLVREKAQQFQQLLEKKENFYSLKRAEEKRNRRPTRSQQRSIMYMDTELVEGSEVRAEGSETREESSSKRAGDEL</sequence>
<dbReference type="Proteomes" id="UP001151760">
    <property type="component" value="Unassembled WGS sequence"/>
</dbReference>
<feature type="region of interest" description="Disordered" evidence="1">
    <location>
        <begin position="57"/>
        <end position="107"/>
    </location>
</feature>
<evidence type="ECO:0000256" key="1">
    <source>
        <dbReference type="SAM" id="MobiDB-lite"/>
    </source>
</evidence>
<reference evidence="2" key="2">
    <citation type="submission" date="2022-01" db="EMBL/GenBank/DDBJ databases">
        <authorList>
            <person name="Yamashiro T."/>
            <person name="Shiraishi A."/>
            <person name="Satake H."/>
            <person name="Nakayama K."/>
        </authorList>
    </citation>
    <scope>NUCLEOTIDE SEQUENCE</scope>
</reference>
<evidence type="ECO:0000313" key="2">
    <source>
        <dbReference type="EMBL" id="GJT84702.1"/>
    </source>
</evidence>
<reference evidence="2" key="1">
    <citation type="journal article" date="2022" name="Int. J. Mol. Sci.">
        <title>Draft Genome of Tanacetum Coccineum: Genomic Comparison of Closely Related Tanacetum-Family Plants.</title>
        <authorList>
            <person name="Yamashiro T."/>
            <person name="Shiraishi A."/>
            <person name="Nakayama K."/>
            <person name="Satake H."/>
        </authorList>
    </citation>
    <scope>NUCLEOTIDE SEQUENCE</scope>
</reference>
<evidence type="ECO:0000313" key="3">
    <source>
        <dbReference type="Proteomes" id="UP001151760"/>
    </source>
</evidence>
<organism evidence="2 3">
    <name type="scientific">Tanacetum coccineum</name>
    <dbReference type="NCBI Taxonomy" id="301880"/>
    <lineage>
        <taxon>Eukaryota</taxon>
        <taxon>Viridiplantae</taxon>
        <taxon>Streptophyta</taxon>
        <taxon>Embryophyta</taxon>
        <taxon>Tracheophyta</taxon>
        <taxon>Spermatophyta</taxon>
        <taxon>Magnoliopsida</taxon>
        <taxon>eudicotyledons</taxon>
        <taxon>Gunneridae</taxon>
        <taxon>Pentapetalae</taxon>
        <taxon>asterids</taxon>
        <taxon>campanulids</taxon>
        <taxon>Asterales</taxon>
        <taxon>Asteraceae</taxon>
        <taxon>Asteroideae</taxon>
        <taxon>Anthemideae</taxon>
        <taxon>Anthemidinae</taxon>
        <taxon>Tanacetum</taxon>
    </lineage>
</organism>
<gene>
    <name evidence="2" type="ORF">Tco_1066419</name>
</gene>
<protein>
    <submittedName>
        <fullName evidence="2">Uncharacterized protein</fullName>
    </submittedName>
</protein>
<dbReference type="EMBL" id="BQNB010019382">
    <property type="protein sequence ID" value="GJT84702.1"/>
    <property type="molecule type" value="Genomic_DNA"/>
</dbReference>
<proteinExistence type="predicted"/>
<comment type="caution">
    <text evidence="2">The sequence shown here is derived from an EMBL/GenBank/DDBJ whole genome shotgun (WGS) entry which is preliminary data.</text>
</comment>
<feature type="compositionally biased region" description="Basic and acidic residues" evidence="1">
    <location>
        <begin position="85"/>
        <end position="107"/>
    </location>
</feature>
<accession>A0ABQ5HBQ5</accession>
<name>A0ABQ5HBQ5_9ASTR</name>